<comment type="similarity">
    <text evidence="2">Belongs to the KRR1 family.</text>
</comment>
<sequence>MEAKQLDQSKPMAKRTKTYHIPNEIPESELEECFLRIKSTFNDYGVSCTRDKRIITFLYTRRSLLPDIFGYRKRRTRNPAAINKASHLLRNYGPSLNEDGILKIPFSHFSDKKRVTKLQEAWPVVESALKKHGISCTLDLAEGSMTLSTTKSRDPDTIDVAWDHLELLSTTNVPASMLIKLLAGSMQYDLIKTGYQFGGIRSKFEINKEEWCQWERNLRHTLQGVALGVNCQVFITGNTITAVGTSPEGLKRIRNFVEDPFAKSPLRMD</sequence>
<evidence type="ECO:0000259" key="9">
    <source>
        <dbReference type="Pfam" id="PF17903"/>
    </source>
</evidence>
<comment type="subcellular location">
    <subcellularLocation>
        <location evidence="1">Nucleus</location>
        <location evidence="1">Nucleolus</location>
    </subcellularLocation>
</comment>
<dbReference type="AlphaFoldDB" id="A0AAW1WW44"/>
<keyword evidence="5" id="KW-0694">RNA-binding</keyword>
<keyword evidence="11" id="KW-1185">Reference proteome</keyword>
<evidence type="ECO:0000256" key="2">
    <source>
        <dbReference type="ARBA" id="ARBA00009344"/>
    </source>
</evidence>
<keyword evidence="6" id="KW-0539">Nucleus</keyword>
<dbReference type="Pfam" id="PF17903">
    <property type="entry name" value="KH_KRR1_1st"/>
    <property type="match status" value="1"/>
</dbReference>
<accession>A0AAW1WW44</accession>
<keyword evidence="4" id="KW-0698">rRNA processing</keyword>
<evidence type="ECO:0000256" key="6">
    <source>
        <dbReference type="ARBA" id="ARBA00023242"/>
    </source>
</evidence>
<dbReference type="GO" id="GO:0006364">
    <property type="term" value="P:rRNA processing"/>
    <property type="evidence" value="ECO:0007669"/>
    <property type="project" value="UniProtKB-KW"/>
</dbReference>
<dbReference type="PANTHER" id="PTHR12581:SF0">
    <property type="entry name" value="KRR1 SMALL SUBUNIT PROCESSOME COMPONENT HOMOLOG"/>
    <property type="match status" value="1"/>
</dbReference>
<proteinExistence type="inferred from homology"/>
<reference evidence="10 11" key="1">
    <citation type="journal article" date="2023" name="G3 (Bethesda)">
        <title>A chromosome-length genome assembly and annotation of blackberry (Rubus argutus, cv. 'Hillquist').</title>
        <authorList>
            <person name="Bruna T."/>
            <person name="Aryal R."/>
            <person name="Dudchenko O."/>
            <person name="Sargent D.J."/>
            <person name="Mead D."/>
            <person name="Buti M."/>
            <person name="Cavallini A."/>
            <person name="Hytonen T."/>
            <person name="Andres J."/>
            <person name="Pham M."/>
            <person name="Weisz D."/>
            <person name="Mascagni F."/>
            <person name="Usai G."/>
            <person name="Natali L."/>
            <person name="Bassil N."/>
            <person name="Fernandez G.E."/>
            <person name="Lomsadze A."/>
            <person name="Armour M."/>
            <person name="Olukolu B."/>
            <person name="Poorten T."/>
            <person name="Britton C."/>
            <person name="Davik J."/>
            <person name="Ashrafi H."/>
            <person name="Aiden E.L."/>
            <person name="Borodovsky M."/>
            <person name="Worthington M."/>
        </authorList>
    </citation>
    <scope>NUCLEOTIDE SEQUENCE [LARGE SCALE GENOMIC DNA]</scope>
    <source>
        <strain evidence="10">PI 553951</strain>
    </source>
</reference>
<dbReference type="GO" id="GO:0003723">
    <property type="term" value="F:RNA binding"/>
    <property type="evidence" value="ECO:0007669"/>
    <property type="project" value="UniProtKB-KW"/>
</dbReference>
<evidence type="ECO:0000256" key="7">
    <source>
        <dbReference type="ARBA" id="ARBA00023274"/>
    </source>
</evidence>
<dbReference type="PANTHER" id="PTHR12581">
    <property type="entry name" value="HIV-1 REV BINDING PROTEIN 2, 3"/>
    <property type="match status" value="1"/>
</dbReference>
<dbReference type="InterPro" id="IPR024166">
    <property type="entry name" value="rRNA_assembly_KRR1"/>
</dbReference>
<keyword evidence="7" id="KW-0687">Ribonucleoprotein</keyword>
<name>A0AAW1WW44_RUBAR</name>
<dbReference type="InterPro" id="IPR041174">
    <property type="entry name" value="KRR1-like_KH1"/>
</dbReference>
<gene>
    <name evidence="10" type="ORF">M0R45_025100</name>
</gene>
<comment type="caution">
    <text evidence="10">The sequence shown here is derived from an EMBL/GenBank/DDBJ whole genome shotgun (WGS) entry which is preliminary data.</text>
</comment>
<dbReference type="Gene3D" id="3.30.1370.10">
    <property type="entry name" value="K Homology domain, type 1"/>
    <property type="match status" value="2"/>
</dbReference>
<dbReference type="InterPro" id="IPR036612">
    <property type="entry name" value="KH_dom_type_1_sf"/>
</dbReference>
<evidence type="ECO:0000256" key="1">
    <source>
        <dbReference type="ARBA" id="ARBA00004604"/>
    </source>
</evidence>
<keyword evidence="3" id="KW-0690">Ribosome biogenesis</keyword>
<protein>
    <recommendedName>
        <fullName evidence="8">KRR-R motif-containing protein 1</fullName>
    </recommendedName>
</protein>
<dbReference type="Proteomes" id="UP001457282">
    <property type="component" value="Unassembled WGS sequence"/>
</dbReference>
<dbReference type="GO" id="GO:0032040">
    <property type="term" value="C:small-subunit processome"/>
    <property type="evidence" value="ECO:0007669"/>
    <property type="project" value="TreeGrafter"/>
</dbReference>
<evidence type="ECO:0000256" key="5">
    <source>
        <dbReference type="ARBA" id="ARBA00022884"/>
    </source>
</evidence>
<evidence type="ECO:0000313" key="11">
    <source>
        <dbReference type="Proteomes" id="UP001457282"/>
    </source>
</evidence>
<dbReference type="EMBL" id="JBEDUW010000005">
    <property type="protein sequence ID" value="KAK9927941.1"/>
    <property type="molecule type" value="Genomic_DNA"/>
</dbReference>
<evidence type="ECO:0000256" key="3">
    <source>
        <dbReference type="ARBA" id="ARBA00022517"/>
    </source>
</evidence>
<organism evidence="10 11">
    <name type="scientific">Rubus argutus</name>
    <name type="common">Southern blackberry</name>
    <dbReference type="NCBI Taxonomy" id="59490"/>
    <lineage>
        <taxon>Eukaryota</taxon>
        <taxon>Viridiplantae</taxon>
        <taxon>Streptophyta</taxon>
        <taxon>Embryophyta</taxon>
        <taxon>Tracheophyta</taxon>
        <taxon>Spermatophyta</taxon>
        <taxon>Magnoliopsida</taxon>
        <taxon>eudicotyledons</taxon>
        <taxon>Gunneridae</taxon>
        <taxon>Pentapetalae</taxon>
        <taxon>rosids</taxon>
        <taxon>fabids</taxon>
        <taxon>Rosales</taxon>
        <taxon>Rosaceae</taxon>
        <taxon>Rosoideae</taxon>
        <taxon>Rosoideae incertae sedis</taxon>
        <taxon>Rubus</taxon>
    </lineage>
</organism>
<evidence type="ECO:0000256" key="4">
    <source>
        <dbReference type="ARBA" id="ARBA00022552"/>
    </source>
</evidence>
<evidence type="ECO:0000313" key="10">
    <source>
        <dbReference type="EMBL" id="KAK9927941.1"/>
    </source>
</evidence>
<feature type="domain" description="KRR1 small subunit processome component first KH" evidence="9">
    <location>
        <begin position="114"/>
        <end position="170"/>
    </location>
</feature>
<evidence type="ECO:0000256" key="8">
    <source>
        <dbReference type="ARBA" id="ARBA00032993"/>
    </source>
</evidence>